<protein>
    <submittedName>
        <fullName evidence="1">Uncharacterized protein</fullName>
    </submittedName>
</protein>
<organism evidence="1 2">
    <name type="scientific">Frischella japonica</name>
    <dbReference type="NCBI Taxonomy" id="2741544"/>
    <lineage>
        <taxon>Bacteria</taxon>
        <taxon>Pseudomonadati</taxon>
        <taxon>Pseudomonadota</taxon>
        <taxon>Gammaproteobacteria</taxon>
        <taxon>Orbales</taxon>
        <taxon>Orbaceae</taxon>
        <taxon>Frischella</taxon>
    </lineage>
</organism>
<dbReference type="InterPro" id="IPR046154">
    <property type="entry name" value="DUF6156"/>
</dbReference>
<dbReference type="Pfam" id="PF19653">
    <property type="entry name" value="DUF6156"/>
    <property type="match status" value="1"/>
</dbReference>
<dbReference type="RefSeq" id="WP_187755339.1">
    <property type="nucleotide sequence ID" value="NZ_JABURY010000015.1"/>
</dbReference>
<accession>A0ABR7QXE5</accession>
<evidence type="ECO:0000313" key="1">
    <source>
        <dbReference type="EMBL" id="MBC9130894.1"/>
    </source>
</evidence>
<comment type="caution">
    <text evidence="1">The sequence shown here is derived from an EMBL/GenBank/DDBJ whole genome shotgun (WGS) entry which is preliminary data.</text>
</comment>
<keyword evidence="2" id="KW-1185">Reference proteome</keyword>
<name>A0ABR7QXE5_9GAMM</name>
<sequence>MGIGELKKIVKKVKVGASKCVGFKETILEEVKYYKSFAGYNHPIKLINEIGADSVKVRNNYLKGIYINKKLKVVEKYNDEKLFFRYDYVYERNKLIKVKITDINEEKKKYY</sequence>
<reference evidence="1 2" key="1">
    <citation type="submission" date="2020-06" db="EMBL/GenBank/DDBJ databases">
        <title>Frischella cerana isolated from Apis cerana gut homogenate.</title>
        <authorList>
            <person name="Wolter L.A."/>
            <person name="Suenami S."/>
            <person name="Miyazaki R."/>
        </authorList>
    </citation>
    <scope>NUCLEOTIDE SEQUENCE [LARGE SCALE GENOMIC DNA]</scope>
    <source>
        <strain evidence="1 2">Ac13</strain>
    </source>
</reference>
<gene>
    <name evidence="1" type="ORF">FcAc13_06175</name>
</gene>
<evidence type="ECO:0000313" key="2">
    <source>
        <dbReference type="Proteomes" id="UP000651208"/>
    </source>
</evidence>
<dbReference type="EMBL" id="JABURY010000015">
    <property type="protein sequence ID" value="MBC9130894.1"/>
    <property type="molecule type" value="Genomic_DNA"/>
</dbReference>
<proteinExistence type="predicted"/>
<dbReference type="Proteomes" id="UP000651208">
    <property type="component" value="Unassembled WGS sequence"/>
</dbReference>